<evidence type="ECO:0000256" key="2">
    <source>
        <dbReference type="ARBA" id="ARBA00023054"/>
    </source>
</evidence>
<keyword evidence="3" id="KW-0539">Nucleus</keyword>
<protein>
    <recommendedName>
        <fullName evidence="8">Geminin coiled-coil domain containing</fullName>
    </recommendedName>
</protein>
<dbReference type="Proteomes" id="UP000826234">
    <property type="component" value="Unassembled WGS sequence"/>
</dbReference>
<evidence type="ECO:0000313" key="6">
    <source>
        <dbReference type="EMBL" id="KAH0624217.1"/>
    </source>
</evidence>
<keyword evidence="7" id="KW-1185">Reference proteome</keyword>
<organism evidence="6 7">
    <name type="scientific">Phrynosoma platyrhinos</name>
    <name type="common">Desert horned lizard</name>
    <dbReference type="NCBI Taxonomy" id="52577"/>
    <lineage>
        <taxon>Eukaryota</taxon>
        <taxon>Metazoa</taxon>
        <taxon>Chordata</taxon>
        <taxon>Craniata</taxon>
        <taxon>Vertebrata</taxon>
        <taxon>Euteleostomi</taxon>
        <taxon>Lepidosauria</taxon>
        <taxon>Squamata</taxon>
        <taxon>Bifurcata</taxon>
        <taxon>Unidentata</taxon>
        <taxon>Episquamata</taxon>
        <taxon>Toxicofera</taxon>
        <taxon>Iguania</taxon>
        <taxon>Phrynosomatidae</taxon>
        <taxon>Phrynosomatinae</taxon>
        <taxon>Phrynosoma</taxon>
    </lineage>
</organism>
<evidence type="ECO:0000256" key="3">
    <source>
        <dbReference type="ARBA" id="ARBA00023242"/>
    </source>
</evidence>
<sequence length="304" mass="33604">MLGAMLEVQGSLSILFDFSFSLILGADGFCSLEATPQDDVGTCDQLCTQLYRNKQLQDTLLQKEEELARLQEENNHLRQFLNSALKLLLQNGGGARQAHKACKRRMKTENSLLHEVSHPQKARRNLLANFSACEEHPHHPPVDTWVLQTLGLKDLDTIDDESSSSANYSALTLDLPPELSFFRDAFGTTDFDIKDGQPAGYPCATLPAMESPEAPRKMPSLTYLPPLPAGPCHPLLTLSHAPPLPGIVPCSPETMCATQMDVAFTASLSPHCNVKTHTFRQGQAFVRRDDDGGWKLTWVPKEPE</sequence>
<dbReference type="InterPro" id="IPR059237">
    <property type="entry name" value="GemC1_CC"/>
</dbReference>
<evidence type="ECO:0000256" key="5">
    <source>
        <dbReference type="SAM" id="Coils"/>
    </source>
</evidence>
<comment type="caution">
    <text evidence="6">The sequence shown here is derived from an EMBL/GenBank/DDBJ whole genome shotgun (WGS) entry which is preliminary data.</text>
</comment>
<proteinExistence type="predicted"/>
<dbReference type="CDD" id="cd22588">
    <property type="entry name" value="GemC1_CC"/>
    <property type="match status" value="1"/>
</dbReference>
<accession>A0ABQ7T3N7</accession>
<comment type="subcellular location">
    <subcellularLocation>
        <location evidence="1">Nucleus</location>
    </subcellularLocation>
</comment>
<evidence type="ECO:0000313" key="7">
    <source>
        <dbReference type="Proteomes" id="UP000826234"/>
    </source>
</evidence>
<dbReference type="PANTHER" id="PTHR13372">
    <property type="entry name" value="GEMININ"/>
    <property type="match status" value="1"/>
</dbReference>
<gene>
    <name evidence="6" type="ORF">JD844_007782</name>
</gene>
<dbReference type="Gene3D" id="1.20.5.1180">
    <property type="entry name" value="Geminin coiled-coil domain"/>
    <property type="match status" value="1"/>
</dbReference>
<name>A0ABQ7T3N7_PHRPL</name>
<evidence type="ECO:0000256" key="1">
    <source>
        <dbReference type="ARBA" id="ARBA00004123"/>
    </source>
</evidence>
<feature type="coiled-coil region" evidence="5">
    <location>
        <begin position="53"/>
        <end position="80"/>
    </location>
</feature>
<reference evidence="6 7" key="1">
    <citation type="journal article" date="2022" name="Gigascience">
        <title>A chromosome-level genome assembly and annotation of the desert horned lizard, Phrynosoma platyrhinos, provides insight into chromosomal rearrangements among reptiles.</title>
        <authorList>
            <person name="Koochekian N."/>
            <person name="Ascanio A."/>
            <person name="Farleigh K."/>
            <person name="Card D.C."/>
            <person name="Schield D.R."/>
            <person name="Castoe T.A."/>
            <person name="Jezkova T."/>
        </authorList>
    </citation>
    <scope>NUCLEOTIDE SEQUENCE [LARGE SCALE GENOMIC DNA]</scope>
    <source>
        <strain evidence="6">NK-2021</strain>
    </source>
</reference>
<evidence type="ECO:0000256" key="4">
    <source>
        <dbReference type="ARBA" id="ARBA00023306"/>
    </source>
</evidence>
<dbReference type="PANTHER" id="PTHR13372:SF2">
    <property type="entry name" value="GEMININ COILED-COIL DOMAIN-CONTAINING PROTEIN 1"/>
    <property type="match status" value="1"/>
</dbReference>
<keyword evidence="4" id="KW-0131">Cell cycle</keyword>
<keyword evidence="2 5" id="KW-0175">Coiled coil</keyword>
<dbReference type="EMBL" id="JAIPUX010001880">
    <property type="protein sequence ID" value="KAH0624217.1"/>
    <property type="molecule type" value="Genomic_DNA"/>
</dbReference>
<evidence type="ECO:0008006" key="8">
    <source>
        <dbReference type="Google" id="ProtNLM"/>
    </source>
</evidence>